<keyword evidence="2" id="KW-1185">Reference proteome</keyword>
<evidence type="ECO:0000313" key="1">
    <source>
        <dbReference type="EMBL" id="GBN41706.1"/>
    </source>
</evidence>
<dbReference type="EMBL" id="BGPR01009696">
    <property type="protein sequence ID" value="GBN41706.1"/>
    <property type="molecule type" value="Genomic_DNA"/>
</dbReference>
<protein>
    <submittedName>
        <fullName evidence="1">Uncharacterized protein</fullName>
    </submittedName>
</protein>
<dbReference type="AlphaFoldDB" id="A0A4Y2NVB6"/>
<accession>A0A4Y2NVB6</accession>
<dbReference type="Proteomes" id="UP000499080">
    <property type="component" value="Unassembled WGS sequence"/>
</dbReference>
<reference evidence="1 2" key="1">
    <citation type="journal article" date="2019" name="Sci. Rep.">
        <title>Orb-weaving spider Araneus ventricosus genome elucidates the spidroin gene catalogue.</title>
        <authorList>
            <person name="Kono N."/>
            <person name="Nakamura H."/>
            <person name="Ohtoshi R."/>
            <person name="Moran D.A.P."/>
            <person name="Shinohara A."/>
            <person name="Yoshida Y."/>
            <person name="Fujiwara M."/>
            <person name="Mori M."/>
            <person name="Tomita M."/>
            <person name="Arakawa K."/>
        </authorList>
    </citation>
    <scope>NUCLEOTIDE SEQUENCE [LARGE SCALE GENOMIC DNA]</scope>
</reference>
<name>A0A4Y2NVB6_ARAVE</name>
<proteinExistence type="predicted"/>
<gene>
    <name evidence="1" type="ORF">AVEN_250835_1</name>
</gene>
<comment type="caution">
    <text evidence="1">The sequence shown here is derived from an EMBL/GenBank/DDBJ whole genome shotgun (WGS) entry which is preliminary data.</text>
</comment>
<evidence type="ECO:0000313" key="2">
    <source>
        <dbReference type="Proteomes" id="UP000499080"/>
    </source>
</evidence>
<organism evidence="1 2">
    <name type="scientific">Araneus ventricosus</name>
    <name type="common">Orbweaver spider</name>
    <name type="synonym">Epeira ventricosa</name>
    <dbReference type="NCBI Taxonomy" id="182803"/>
    <lineage>
        <taxon>Eukaryota</taxon>
        <taxon>Metazoa</taxon>
        <taxon>Ecdysozoa</taxon>
        <taxon>Arthropoda</taxon>
        <taxon>Chelicerata</taxon>
        <taxon>Arachnida</taxon>
        <taxon>Araneae</taxon>
        <taxon>Araneomorphae</taxon>
        <taxon>Entelegynae</taxon>
        <taxon>Araneoidea</taxon>
        <taxon>Araneidae</taxon>
        <taxon>Araneus</taxon>
    </lineage>
</organism>
<sequence length="114" mass="13305">MKRATYDEIAKFLPEEEQSNWKSAMDEEMLSMEKNKVWDLVDNSEKEKPITPANGILKGEKEMENTRLKSSGSWFYGKKEGVDHTETFFSSHRIPSLRLLVLILQENLHSTLRM</sequence>